<evidence type="ECO:0000313" key="2">
    <source>
        <dbReference type="EMBL" id="AFM25315.1"/>
    </source>
</evidence>
<organism evidence="2 3">
    <name type="scientific">Desulfomonile tiedjei (strain ATCC 49306 / DSM 6799 / DCB-1)</name>
    <dbReference type="NCBI Taxonomy" id="706587"/>
    <lineage>
        <taxon>Bacteria</taxon>
        <taxon>Pseudomonadati</taxon>
        <taxon>Thermodesulfobacteriota</taxon>
        <taxon>Desulfomonilia</taxon>
        <taxon>Desulfomonilales</taxon>
        <taxon>Desulfomonilaceae</taxon>
        <taxon>Desulfomonile</taxon>
    </lineage>
</organism>
<dbReference type="KEGG" id="dti:Desti_2636"/>
<keyword evidence="1" id="KW-0812">Transmembrane</keyword>
<proteinExistence type="predicted"/>
<dbReference type="Proteomes" id="UP000006055">
    <property type="component" value="Chromosome"/>
</dbReference>
<dbReference type="EMBL" id="CP003360">
    <property type="protein sequence ID" value="AFM25315.1"/>
    <property type="molecule type" value="Genomic_DNA"/>
</dbReference>
<keyword evidence="1" id="KW-0472">Membrane</keyword>
<dbReference type="AlphaFoldDB" id="I4C6X4"/>
<reference evidence="3" key="1">
    <citation type="submission" date="2012-06" db="EMBL/GenBank/DDBJ databases">
        <title>Complete sequence of chromosome of Desulfomonile tiedjei DSM 6799.</title>
        <authorList>
            <person name="Lucas S."/>
            <person name="Copeland A."/>
            <person name="Lapidus A."/>
            <person name="Glavina del Rio T."/>
            <person name="Dalin E."/>
            <person name="Tice H."/>
            <person name="Bruce D."/>
            <person name="Goodwin L."/>
            <person name="Pitluck S."/>
            <person name="Peters L."/>
            <person name="Ovchinnikova G."/>
            <person name="Zeytun A."/>
            <person name="Lu M."/>
            <person name="Kyrpides N."/>
            <person name="Mavromatis K."/>
            <person name="Ivanova N."/>
            <person name="Brettin T."/>
            <person name="Detter J.C."/>
            <person name="Han C."/>
            <person name="Larimer F."/>
            <person name="Land M."/>
            <person name="Hauser L."/>
            <person name="Markowitz V."/>
            <person name="Cheng J.-F."/>
            <person name="Hugenholtz P."/>
            <person name="Woyke T."/>
            <person name="Wu D."/>
            <person name="Spring S."/>
            <person name="Schroeder M."/>
            <person name="Brambilla E."/>
            <person name="Klenk H.-P."/>
            <person name="Eisen J.A."/>
        </authorList>
    </citation>
    <scope>NUCLEOTIDE SEQUENCE [LARGE SCALE GENOMIC DNA]</scope>
    <source>
        <strain evidence="3">ATCC 49306 / DSM 6799 / DCB-1</strain>
    </source>
</reference>
<evidence type="ECO:0000256" key="1">
    <source>
        <dbReference type="SAM" id="Phobius"/>
    </source>
</evidence>
<sequence>MLAALHTFDGFILGFVAGMLFMYMMIFNRF</sequence>
<dbReference type="HOGENOM" id="CLU_3403186_0_0_7"/>
<gene>
    <name evidence="2" type="ordered locus">Desti_2636</name>
</gene>
<protein>
    <submittedName>
        <fullName evidence="2">Uncharacterized protein</fullName>
    </submittedName>
</protein>
<accession>I4C6X4</accession>
<name>I4C6X4_DESTA</name>
<keyword evidence="1" id="KW-1133">Transmembrane helix</keyword>
<evidence type="ECO:0000313" key="3">
    <source>
        <dbReference type="Proteomes" id="UP000006055"/>
    </source>
</evidence>
<keyword evidence="3" id="KW-1185">Reference proteome</keyword>
<feature type="transmembrane region" description="Helical" evidence="1">
    <location>
        <begin position="6"/>
        <end position="27"/>
    </location>
</feature>